<keyword evidence="3" id="KW-1185">Reference proteome</keyword>
<gene>
    <name evidence="2" type="ORF">B1H58_11315</name>
</gene>
<dbReference type="GO" id="GO:0016020">
    <property type="term" value="C:membrane"/>
    <property type="evidence" value="ECO:0007669"/>
    <property type="project" value="UniProtKB-SubCell"/>
</dbReference>
<dbReference type="AlphaFoldDB" id="A0A1W6B636"/>
<dbReference type="Proteomes" id="UP000192900">
    <property type="component" value="Chromosome"/>
</dbReference>
<name>A0A1W6B636_9GAMM</name>
<organism evidence="2 3">
    <name type="scientific">Pantoea alhagi</name>
    <dbReference type="NCBI Taxonomy" id="1891675"/>
    <lineage>
        <taxon>Bacteria</taxon>
        <taxon>Pseudomonadati</taxon>
        <taxon>Pseudomonadota</taxon>
        <taxon>Gammaproteobacteria</taxon>
        <taxon>Enterobacterales</taxon>
        <taxon>Erwiniaceae</taxon>
        <taxon>Pantoea</taxon>
    </lineage>
</organism>
<evidence type="ECO:0000313" key="3">
    <source>
        <dbReference type="Proteomes" id="UP000192900"/>
    </source>
</evidence>
<reference evidence="2 3" key="1">
    <citation type="submission" date="2017-02" db="EMBL/GenBank/DDBJ databases">
        <title>Complete genome sequence of the drought resistance-promoting endophyte Pantoea alhagi LTYR-11Z.</title>
        <authorList>
            <person name="Zhang L."/>
        </authorList>
    </citation>
    <scope>NUCLEOTIDE SEQUENCE [LARGE SCALE GENOMIC DNA]</scope>
    <source>
        <strain evidence="2 3">LTYR-11Z</strain>
    </source>
</reference>
<dbReference type="SUPFAM" id="SSF54523">
    <property type="entry name" value="Pili subunits"/>
    <property type="match status" value="1"/>
</dbReference>
<dbReference type="InterPro" id="IPR012902">
    <property type="entry name" value="N_methyl_site"/>
</dbReference>
<dbReference type="InterPro" id="IPR045584">
    <property type="entry name" value="Pilin-like"/>
</dbReference>
<comment type="subcellular location">
    <subcellularLocation>
        <location evidence="1">Membrane</location>
        <topology evidence="1">Single-pass membrane protein</topology>
    </subcellularLocation>
</comment>
<accession>A0A1W6B636</accession>
<sequence length="154" mass="17357">MKKTRTNGFTLVELLLVLTIAALLSLASLQGWQSWQQRQRMQETARQLQRFLHGVRAWANWHNREQPLWLLTGERWCLGSGAVPAAGCDSGRRLQLLAPHPQVHIIAIEGAPGFYGKRNVAKAGHIIFGEGSLRWRMIISSRGRIRLCQVAPCL</sequence>
<dbReference type="NCBIfam" id="TIGR02532">
    <property type="entry name" value="IV_pilin_GFxxxE"/>
    <property type="match status" value="1"/>
</dbReference>
<evidence type="ECO:0000313" key="2">
    <source>
        <dbReference type="EMBL" id="ARJ42556.1"/>
    </source>
</evidence>
<evidence type="ECO:0000256" key="1">
    <source>
        <dbReference type="ARBA" id="ARBA00004167"/>
    </source>
</evidence>
<dbReference type="STRING" id="1891675.B1H58_11315"/>
<protein>
    <submittedName>
        <fullName evidence="2">Prepilin-type N-terminal cleavage/methylation domain-containing protein</fullName>
    </submittedName>
</protein>
<dbReference type="OrthoDB" id="6241267at2"/>
<dbReference type="KEGG" id="palh:B1H58_11315"/>
<dbReference type="EMBL" id="CP019706">
    <property type="protein sequence ID" value="ARJ42556.1"/>
    <property type="molecule type" value="Genomic_DNA"/>
</dbReference>
<proteinExistence type="predicted"/>
<dbReference type="Pfam" id="PF07963">
    <property type="entry name" value="N_methyl"/>
    <property type="match status" value="1"/>
</dbReference>